<sequence length="149" mass="17106">MRFHNGFIFCLMAVLAYAQDFQTKTYFLQQPFEEHGKGILVIATWSVPKLIHCEMHSEKENILPILNQAEEIIEPTVQELVGVINDCRQFLDRNSSEETSRNLVKGIEYFSEGSRSIPISNDEEMRISEEALAKRKSEPHKSTAIFPGF</sequence>
<dbReference type="AlphaFoldDB" id="A0A087UYP1"/>
<reference evidence="2 3" key="1">
    <citation type="submission" date="2013-11" db="EMBL/GenBank/DDBJ databases">
        <title>Genome sequencing of Stegodyphus mimosarum.</title>
        <authorList>
            <person name="Bechsgaard J."/>
        </authorList>
    </citation>
    <scope>NUCLEOTIDE SEQUENCE [LARGE SCALE GENOMIC DNA]</scope>
</reference>
<evidence type="ECO:0000313" key="2">
    <source>
        <dbReference type="EMBL" id="KFM82480.1"/>
    </source>
</evidence>
<accession>A0A087UYP1</accession>
<gene>
    <name evidence="2" type="ORF">X975_23720</name>
</gene>
<feature type="non-terminal residue" evidence="2">
    <location>
        <position position="149"/>
    </location>
</feature>
<name>A0A087UYP1_STEMI</name>
<proteinExistence type="predicted"/>
<dbReference type="Proteomes" id="UP000054359">
    <property type="component" value="Unassembled WGS sequence"/>
</dbReference>
<evidence type="ECO:0000313" key="3">
    <source>
        <dbReference type="Proteomes" id="UP000054359"/>
    </source>
</evidence>
<evidence type="ECO:0000256" key="1">
    <source>
        <dbReference type="SAM" id="SignalP"/>
    </source>
</evidence>
<feature type="signal peptide" evidence="1">
    <location>
        <begin position="1"/>
        <end position="18"/>
    </location>
</feature>
<keyword evidence="3" id="KW-1185">Reference proteome</keyword>
<dbReference type="EMBL" id="KK122319">
    <property type="protein sequence ID" value="KFM82480.1"/>
    <property type="molecule type" value="Genomic_DNA"/>
</dbReference>
<dbReference type="OrthoDB" id="10296816at2759"/>
<feature type="chain" id="PRO_5001831113" evidence="1">
    <location>
        <begin position="19"/>
        <end position="149"/>
    </location>
</feature>
<organism evidence="2 3">
    <name type="scientific">Stegodyphus mimosarum</name>
    <name type="common">African social velvet spider</name>
    <dbReference type="NCBI Taxonomy" id="407821"/>
    <lineage>
        <taxon>Eukaryota</taxon>
        <taxon>Metazoa</taxon>
        <taxon>Ecdysozoa</taxon>
        <taxon>Arthropoda</taxon>
        <taxon>Chelicerata</taxon>
        <taxon>Arachnida</taxon>
        <taxon>Araneae</taxon>
        <taxon>Araneomorphae</taxon>
        <taxon>Entelegynae</taxon>
        <taxon>Eresoidea</taxon>
        <taxon>Eresidae</taxon>
        <taxon>Stegodyphus</taxon>
    </lineage>
</organism>
<keyword evidence="1" id="KW-0732">Signal</keyword>
<protein>
    <submittedName>
        <fullName evidence="2">Uncharacterized protein</fullName>
    </submittedName>
</protein>